<evidence type="ECO:0000313" key="3">
    <source>
        <dbReference type="Proteomes" id="UP000054639"/>
    </source>
</evidence>
<evidence type="ECO:0000313" key="2">
    <source>
        <dbReference type="EMBL" id="STY19491.1"/>
    </source>
</evidence>
<reference evidence="1 3" key="1">
    <citation type="submission" date="2015-11" db="EMBL/GenBank/DDBJ databases">
        <title>Genomic analysis of 38 Legionella species identifies large and diverse effector repertoires.</title>
        <authorList>
            <person name="Burstein D."/>
            <person name="Amaro F."/>
            <person name="Zusman T."/>
            <person name="Lifshitz Z."/>
            <person name="Cohen O."/>
            <person name="Gilbert J.A."/>
            <person name="Pupko T."/>
            <person name="Shuman H.A."/>
            <person name="Segal G."/>
        </authorList>
    </citation>
    <scope>NUCLEOTIDE SEQUENCE [LARGE SCALE GENOMIC DNA]</scope>
    <source>
        <strain evidence="1 3">ATCC 49507</strain>
    </source>
</reference>
<organism evidence="2 4">
    <name type="scientific">Legionella quateirensis</name>
    <dbReference type="NCBI Taxonomy" id="45072"/>
    <lineage>
        <taxon>Bacteria</taxon>
        <taxon>Pseudomonadati</taxon>
        <taxon>Pseudomonadota</taxon>
        <taxon>Gammaproteobacteria</taxon>
        <taxon>Legionellales</taxon>
        <taxon>Legionellaceae</taxon>
        <taxon>Legionella</taxon>
    </lineage>
</organism>
<name>A0A378L0X2_9GAMM</name>
<proteinExistence type="predicted"/>
<accession>A0A378L0X2</accession>
<dbReference type="Proteomes" id="UP000254230">
    <property type="component" value="Unassembled WGS sequence"/>
</dbReference>
<evidence type="ECO:0000313" key="4">
    <source>
        <dbReference type="Proteomes" id="UP000254230"/>
    </source>
</evidence>
<reference evidence="2 4" key="2">
    <citation type="submission" date="2018-06" db="EMBL/GenBank/DDBJ databases">
        <authorList>
            <consortium name="Pathogen Informatics"/>
            <person name="Doyle S."/>
        </authorList>
    </citation>
    <scope>NUCLEOTIDE SEQUENCE [LARGE SCALE GENOMIC DNA]</scope>
    <source>
        <strain evidence="2 4">NCTC12376</strain>
    </source>
</reference>
<dbReference type="EMBL" id="UGOW01000001">
    <property type="protein sequence ID" value="STY19491.1"/>
    <property type="molecule type" value="Genomic_DNA"/>
</dbReference>
<dbReference type="RefSeq" id="WP_238585586.1">
    <property type="nucleotide sequence ID" value="NZ_CAAAIL010000002.1"/>
</dbReference>
<sequence length="729" mass="83675">MVYLVQGNAQQIFKAFDQEWVLKTRVESITPETKFLGTEQQARDFISKWQSLGQMPVCAPGAITASNLFLLLGAPYRPFILTGESLAKYGELCVRQDFAYLNELEEPCGLMLIYRKDYPSQWLLGLMNNTHLAPEERAVTLLSGVDLKPYIKSEESDIKMSQVDIEENPLFEQIKYPFVQNQLKNAIKPDTGEIDITFPGIDALSSFIKIEKPKGTLLRPNGVRELILKYNLLISPVMLGDLLDKNDGLRMELEAATLNGDDRFNKNLLQMIVVFYEENILNENRKLLLDHEFIKKMGTLMWDPLQIKLLPVLRTKKYELELMQLILSKEAYFRSFEVLEQLGIAQDVPELFKIPHKLNQLNYINSLADGDCRKLCLIFWAKGNLSLPQLEEIVQATQQYPMLATTLVALDQSKSIISIKDLRKHALNPLIHMQKSILHHFTHEFEQYGLKKSILTKMSFEELKELSRSFSMLKQTGITTANEYNWVLKKNNQGQILRIFLPELSQIEDIEQRKTLIKLLYTGVQTGVVSQGKALLEITDKNLFSIALQLHKRFICVKQMQDLRFSDEVIALAGEQGTLNGTRFRHIIFKVEEQCKGVNERLRKSSTEPDKGSKWDRAEEEYRRTLYSIAYEGITQPGIDVTSKIKQAEQKVLDIVDPEMKSLLQKILVVIANIVITTLTLGVANDFKERETGNYWFFNQTTSGEKLRALDKEVKSLIERPDSEVPQLK</sequence>
<keyword evidence="3" id="KW-1185">Reference proteome</keyword>
<protein>
    <submittedName>
        <fullName evidence="2">Uncharacterized protein</fullName>
    </submittedName>
</protein>
<dbReference type="AlphaFoldDB" id="A0A378L0X2"/>
<evidence type="ECO:0000313" key="1">
    <source>
        <dbReference type="EMBL" id="KTD44886.1"/>
    </source>
</evidence>
<dbReference type="Proteomes" id="UP000054639">
    <property type="component" value="Unassembled WGS sequence"/>
</dbReference>
<dbReference type="EMBL" id="LNYR01000038">
    <property type="protein sequence ID" value="KTD44886.1"/>
    <property type="molecule type" value="Genomic_DNA"/>
</dbReference>
<gene>
    <name evidence="1" type="ORF">Lqua_2721</name>
    <name evidence="2" type="ORF">NCTC12376_03331</name>
</gene>